<proteinExistence type="predicted"/>
<reference evidence="3" key="1">
    <citation type="submission" date="2021-11" db="EMBL/GenBank/DDBJ databases">
        <title>Purpureocillium_takamizusanense_genome.</title>
        <authorList>
            <person name="Nguyen N.-H."/>
        </authorList>
    </citation>
    <scope>NUCLEOTIDE SEQUENCE</scope>
    <source>
        <strain evidence="3">PT3</strain>
    </source>
</reference>
<feature type="compositionally biased region" description="Basic and acidic residues" evidence="1">
    <location>
        <begin position="47"/>
        <end position="63"/>
    </location>
</feature>
<dbReference type="Pfam" id="PF11927">
    <property type="entry name" value="HODM_asu-like"/>
    <property type="match status" value="1"/>
</dbReference>
<dbReference type="OrthoDB" id="5043642at2759"/>
<evidence type="ECO:0000313" key="4">
    <source>
        <dbReference type="Proteomes" id="UP000829364"/>
    </source>
</evidence>
<name>A0A9Q8V993_9HYPO</name>
<protein>
    <recommendedName>
        <fullName evidence="5">Alpha-1,2-mannosyltransferase</fullName>
    </recommendedName>
</protein>
<keyword evidence="4" id="KW-1185">Reference proteome</keyword>
<dbReference type="InterPro" id="IPR021848">
    <property type="entry name" value="HODM_asu-like"/>
</dbReference>
<dbReference type="Proteomes" id="UP000829364">
    <property type="component" value="Chromosome 3"/>
</dbReference>
<dbReference type="EMBL" id="CP086356">
    <property type="protein sequence ID" value="UNI17493.1"/>
    <property type="molecule type" value="Genomic_DNA"/>
</dbReference>
<feature type="region of interest" description="Disordered" evidence="1">
    <location>
        <begin position="47"/>
        <end position="73"/>
    </location>
</feature>
<dbReference type="KEGG" id="ptkz:JDV02_003833"/>
<dbReference type="GeneID" id="72065789"/>
<keyword evidence="2" id="KW-0472">Membrane</keyword>
<gene>
    <name evidence="3" type="ORF">JDV02_003833</name>
</gene>
<accession>A0A9Q8V993</accession>
<feature type="transmembrane region" description="Helical" evidence="2">
    <location>
        <begin position="20"/>
        <end position="41"/>
    </location>
</feature>
<keyword evidence="2" id="KW-0812">Transmembrane</keyword>
<evidence type="ECO:0000256" key="2">
    <source>
        <dbReference type="SAM" id="Phobius"/>
    </source>
</evidence>
<evidence type="ECO:0000313" key="3">
    <source>
        <dbReference type="EMBL" id="UNI17493.1"/>
    </source>
</evidence>
<evidence type="ECO:0008006" key="5">
    <source>
        <dbReference type="Google" id="ProtNLM"/>
    </source>
</evidence>
<evidence type="ECO:0000256" key="1">
    <source>
        <dbReference type="SAM" id="MobiDB-lite"/>
    </source>
</evidence>
<dbReference type="AlphaFoldDB" id="A0A9Q8V993"/>
<organism evidence="3 4">
    <name type="scientific">Purpureocillium takamizusanense</name>
    <dbReference type="NCBI Taxonomy" id="2060973"/>
    <lineage>
        <taxon>Eukaryota</taxon>
        <taxon>Fungi</taxon>
        <taxon>Dikarya</taxon>
        <taxon>Ascomycota</taxon>
        <taxon>Pezizomycotina</taxon>
        <taxon>Sordariomycetes</taxon>
        <taxon>Hypocreomycetidae</taxon>
        <taxon>Hypocreales</taxon>
        <taxon>Ophiocordycipitaceae</taxon>
        <taxon>Purpureocillium</taxon>
    </lineage>
</organism>
<sequence>MSLDTQHGPFFQSIASLPLTLRFGSVLLLFGIIVQCLRAAYKRFGPDQDAARGKRPETGHEHSQTFPPSQRRLLARVDPRFPPDKNDIDPSKLAKSVLAMDEDYRRADPNSFVFSGFRVGEVLRLGDFPNYAELSGVPLPEPLEDFGINATLPRPYRPFRWPYHQTMAISRMEHDYWIELESTYLEMVQRRLDIFAEYGKGVLQALPGSELACKELMEMAIQFLCARYPRQFSLEGNRTFVNGIRGKRFDLDGTDPLMFLLENVPEDFALMLRDPETGSYRFRAGVICASTGWSLGSKIGLGLPGIHGPVPDYKEKMAMSMDRFFTKMPTDKPVQRGAWGFEVGQHVHVPPGHPELSRDVAGDPSVRPEDIFFRVDWQTLRRLPLSGAVAFNFKLFFYPLAELRDEPYVPSLALKVVSDSKSNLLRYKKTLALAPMLNPLLEEYERHQVATGMVEAGWEPRTLEENPFFPGWQGKWTRQQAQLKQ</sequence>
<dbReference type="RefSeq" id="XP_047840974.1">
    <property type="nucleotide sequence ID" value="XM_047984999.1"/>
</dbReference>
<keyword evidence="2" id="KW-1133">Transmembrane helix</keyword>